<dbReference type="InterPro" id="IPR008266">
    <property type="entry name" value="Tyr_kinase_AS"/>
</dbReference>
<dbReference type="AlphaFoldDB" id="A0AAD5YCX8"/>
<evidence type="ECO:0000313" key="2">
    <source>
        <dbReference type="EMBL" id="KAJ3478905.1"/>
    </source>
</evidence>
<protein>
    <recommendedName>
        <fullName evidence="1">Fungal-type protein kinase domain-containing protein</fullName>
    </recommendedName>
</protein>
<name>A0AAD5YCX8_9APHY</name>
<evidence type="ECO:0000313" key="3">
    <source>
        <dbReference type="Proteomes" id="UP001212997"/>
    </source>
</evidence>
<dbReference type="Proteomes" id="UP001212997">
    <property type="component" value="Unassembled WGS sequence"/>
</dbReference>
<gene>
    <name evidence="2" type="ORF">NLI96_g9429</name>
</gene>
<dbReference type="InterPro" id="IPR011009">
    <property type="entry name" value="Kinase-like_dom_sf"/>
</dbReference>
<dbReference type="EMBL" id="JANAWD010000475">
    <property type="protein sequence ID" value="KAJ3478905.1"/>
    <property type="molecule type" value="Genomic_DNA"/>
</dbReference>
<sequence length="731" mass="83252">MYADIKNFFEVLFPTSKQDCLDVLGYLQSMGLCIAKCGDDVTVGAWTKLPSRPSFEGELYKSFVHIANAVSKYEGPRQYTTDGYKRILHWLDCHAFAPQPRQVEEDAKRIPDIITRLVRCEETTSSGHYQAMPPTDLTWRQPVILGEFKESNTKSTLLRLLLHARATFKHQPDRRFLFGFIFTAEYLQVWYFDRAGGLGSRRVDVHTEPLLLVQFLLGISRKSVTELGFDTSFKMRLGKILMNSYAVEMLCDPTQSDILWEFETLGEGNEGRDTFVVFRFLSENRCEVVRGRDTRVMLLWLASEVDNGVPEAERKVYVGKDVWRDVRRPSEGESYLAQGPIEGVAKFYSFEDLTIQGVRDSTAFTWDRLSLGDAKIMELEPNTSGPSTIRNHGCYPKMVKEIDRSLIFARQHCRLVMKTFGLPITQFQSLEELVQVLADAIRGHKNLVDRGFLHRDISRGNIVITRDQNSGDWRGVLIDQDYAAPIEHSPLVGDHGIGTSAFMATEMLIQKPVIRSPSGDREVSSAVDESTSPSLIPHRPIHDVESFFWLLCWICMSRRGPCTPRGDLPPETSVMQDTDKKDAEKDKLALSAVDDLFNCPMRICGVRKRDVLLWVQDYEGDVERHLAPYFRPLQACLFSLRRLLYNAYLSKKDDDIHEQFLEVLESAVGVLKDSPPDPVSYQAEMEGRAKRLRELYDTPRLLFPPPRPDYPLVVGIDGVDGQDPESLPTKT</sequence>
<dbReference type="Pfam" id="PF17667">
    <property type="entry name" value="Pkinase_fungal"/>
    <property type="match status" value="1"/>
</dbReference>
<keyword evidence="3" id="KW-1185">Reference proteome</keyword>
<proteinExistence type="predicted"/>
<dbReference type="SUPFAM" id="SSF56112">
    <property type="entry name" value="Protein kinase-like (PK-like)"/>
    <property type="match status" value="1"/>
</dbReference>
<dbReference type="PANTHER" id="PTHR38248:SF2">
    <property type="entry name" value="FUNK1 11"/>
    <property type="match status" value="1"/>
</dbReference>
<dbReference type="GO" id="GO:0004672">
    <property type="term" value="F:protein kinase activity"/>
    <property type="evidence" value="ECO:0007669"/>
    <property type="project" value="InterPro"/>
</dbReference>
<reference evidence="2" key="1">
    <citation type="submission" date="2022-07" db="EMBL/GenBank/DDBJ databases">
        <title>Genome Sequence of Physisporinus lineatus.</title>
        <authorList>
            <person name="Buettner E."/>
        </authorList>
    </citation>
    <scope>NUCLEOTIDE SEQUENCE</scope>
    <source>
        <strain evidence="2">VT162</strain>
    </source>
</reference>
<evidence type="ECO:0000259" key="1">
    <source>
        <dbReference type="Pfam" id="PF17667"/>
    </source>
</evidence>
<dbReference type="PANTHER" id="PTHR38248">
    <property type="entry name" value="FUNK1 6"/>
    <property type="match status" value="1"/>
</dbReference>
<feature type="domain" description="Fungal-type protein kinase" evidence="1">
    <location>
        <begin position="132"/>
        <end position="555"/>
    </location>
</feature>
<organism evidence="2 3">
    <name type="scientific">Meripilus lineatus</name>
    <dbReference type="NCBI Taxonomy" id="2056292"/>
    <lineage>
        <taxon>Eukaryota</taxon>
        <taxon>Fungi</taxon>
        <taxon>Dikarya</taxon>
        <taxon>Basidiomycota</taxon>
        <taxon>Agaricomycotina</taxon>
        <taxon>Agaricomycetes</taxon>
        <taxon>Polyporales</taxon>
        <taxon>Meripilaceae</taxon>
        <taxon>Meripilus</taxon>
    </lineage>
</organism>
<accession>A0AAD5YCX8</accession>
<dbReference type="Gene3D" id="1.10.510.10">
    <property type="entry name" value="Transferase(Phosphotransferase) domain 1"/>
    <property type="match status" value="1"/>
</dbReference>
<dbReference type="PROSITE" id="PS00109">
    <property type="entry name" value="PROTEIN_KINASE_TYR"/>
    <property type="match status" value="1"/>
</dbReference>
<comment type="caution">
    <text evidence="2">The sequence shown here is derived from an EMBL/GenBank/DDBJ whole genome shotgun (WGS) entry which is preliminary data.</text>
</comment>
<dbReference type="InterPro" id="IPR040976">
    <property type="entry name" value="Pkinase_fungal"/>
</dbReference>